<dbReference type="Pfam" id="PF00076">
    <property type="entry name" value="RRM_1"/>
    <property type="match status" value="1"/>
</dbReference>
<keyword evidence="3" id="KW-0175">Coiled coil</keyword>
<evidence type="ECO:0000259" key="5">
    <source>
        <dbReference type="PROSITE" id="PS50102"/>
    </source>
</evidence>
<feature type="coiled-coil region" evidence="3">
    <location>
        <begin position="1"/>
        <end position="28"/>
    </location>
</feature>
<dbReference type="InterPro" id="IPR051485">
    <property type="entry name" value="SR-CTD_assoc_factor"/>
</dbReference>
<dbReference type="InterPro" id="IPR000061">
    <property type="entry name" value="Surp"/>
</dbReference>
<dbReference type="PANTHER" id="PTHR23140">
    <property type="entry name" value="RNA PROCESSING PROTEIN LD23810P"/>
    <property type="match status" value="1"/>
</dbReference>
<feature type="compositionally biased region" description="Basic residues" evidence="4">
    <location>
        <begin position="842"/>
        <end position="858"/>
    </location>
</feature>
<dbReference type="SMART" id="SM00360">
    <property type="entry name" value="RRM"/>
    <property type="match status" value="1"/>
</dbReference>
<evidence type="ECO:0000259" key="6">
    <source>
        <dbReference type="PROSITE" id="PS50128"/>
    </source>
</evidence>
<dbReference type="PROSITE" id="PS50102">
    <property type="entry name" value="RRM"/>
    <property type="match status" value="1"/>
</dbReference>
<feature type="compositionally biased region" description="Basic residues" evidence="4">
    <location>
        <begin position="866"/>
        <end position="880"/>
    </location>
</feature>
<dbReference type="Gene3D" id="1.25.40.90">
    <property type="match status" value="1"/>
</dbReference>
<dbReference type="InterPro" id="IPR047488">
    <property type="entry name" value="SR140_cwf21"/>
</dbReference>
<evidence type="ECO:0000256" key="1">
    <source>
        <dbReference type="ARBA" id="ARBA00022884"/>
    </source>
</evidence>
<dbReference type="SMART" id="SM01115">
    <property type="entry name" value="cwf21"/>
    <property type="match status" value="1"/>
</dbReference>
<feature type="compositionally biased region" description="Basic and acidic residues" evidence="4">
    <location>
        <begin position="676"/>
        <end position="685"/>
    </location>
</feature>
<dbReference type="Gene3D" id="1.10.10.790">
    <property type="entry name" value="Surp module"/>
    <property type="match status" value="1"/>
</dbReference>
<dbReference type="Pfam" id="PF04818">
    <property type="entry name" value="CID"/>
    <property type="match status" value="1"/>
</dbReference>
<dbReference type="AlphaFoldDB" id="A0A1I7SM91"/>
<dbReference type="SMART" id="SM00582">
    <property type="entry name" value="RPR"/>
    <property type="match status" value="1"/>
</dbReference>
<keyword evidence="10" id="KW-1185">Reference proteome</keyword>
<feature type="compositionally biased region" description="Basic and acidic residues" evidence="4">
    <location>
        <begin position="454"/>
        <end position="476"/>
    </location>
</feature>
<evidence type="ECO:0000313" key="8">
    <source>
        <dbReference type="EMBL" id="CAD5234347.1"/>
    </source>
</evidence>
<dbReference type="GO" id="GO:0003723">
    <property type="term" value="F:RNA binding"/>
    <property type="evidence" value="ECO:0007669"/>
    <property type="project" value="UniProtKB-UniRule"/>
</dbReference>
<evidence type="ECO:0000256" key="4">
    <source>
        <dbReference type="SAM" id="MobiDB-lite"/>
    </source>
</evidence>
<keyword evidence="1 2" id="KW-0694">RNA-binding</keyword>
<feature type="region of interest" description="Disordered" evidence="4">
    <location>
        <begin position="796"/>
        <end position="890"/>
    </location>
</feature>
<dbReference type="SMART" id="SM00648">
    <property type="entry name" value="SWAP"/>
    <property type="match status" value="1"/>
</dbReference>
<feature type="compositionally biased region" description="Basic and acidic residues" evidence="4">
    <location>
        <begin position="881"/>
        <end position="890"/>
    </location>
</feature>
<feature type="compositionally biased region" description="Basic residues" evidence="4">
    <location>
        <begin position="441"/>
        <end position="453"/>
    </location>
</feature>
<accession>A0A1I7SM91</accession>
<evidence type="ECO:0000256" key="3">
    <source>
        <dbReference type="SAM" id="Coils"/>
    </source>
</evidence>
<reference evidence="11" key="1">
    <citation type="submission" date="2016-11" db="UniProtKB">
        <authorList>
            <consortium name="WormBaseParasite"/>
        </authorList>
    </citation>
    <scope>IDENTIFICATION</scope>
</reference>
<dbReference type="Proteomes" id="UP000582659">
    <property type="component" value="Unassembled WGS sequence"/>
</dbReference>
<feature type="region of interest" description="Disordered" evidence="4">
    <location>
        <begin position="95"/>
        <end position="124"/>
    </location>
</feature>
<reference evidence="8" key="2">
    <citation type="submission" date="2020-09" db="EMBL/GenBank/DDBJ databases">
        <authorList>
            <person name="Kikuchi T."/>
        </authorList>
    </citation>
    <scope>NUCLEOTIDE SEQUENCE</scope>
    <source>
        <strain evidence="8">Ka4C1</strain>
    </source>
</reference>
<feature type="domain" description="SURP motif" evidence="6">
    <location>
        <begin position="347"/>
        <end position="390"/>
    </location>
</feature>
<dbReference type="Gene3D" id="6.10.140.420">
    <property type="match status" value="1"/>
</dbReference>
<name>A0A1I7SM91_BURXY</name>
<dbReference type="Gene3D" id="3.30.70.330">
    <property type="match status" value="1"/>
</dbReference>
<dbReference type="PANTHER" id="PTHR23140:SF0">
    <property type="entry name" value="U2 SNRNP-ASSOCIATED SURP MOTIF-CONTAINING PROTEIN"/>
    <property type="match status" value="1"/>
</dbReference>
<dbReference type="PROSITE" id="PS50128">
    <property type="entry name" value="SURP"/>
    <property type="match status" value="1"/>
</dbReference>
<dbReference type="InterPro" id="IPR000504">
    <property type="entry name" value="RRM_dom"/>
</dbReference>
<evidence type="ECO:0000313" key="11">
    <source>
        <dbReference type="WBParaSite" id="BXY_1417500.1"/>
    </source>
</evidence>
<dbReference type="InterPro" id="IPR013170">
    <property type="entry name" value="mRNA_splic_Cwf21_dom"/>
</dbReference>
<dbReference type="GO" id="GO:0005634">
    <property type="term" value="C:nucleus"/>
    <property type="evidence" value="ECO:0007669"/>
    <property type="project" value="TreeGrafter"/>
</dbReference>
<dbReference type="EMBL" id="CAJFCV020000006">
    <property type="protein sequence ID" value="CAG9130050.1"/>
    <property type="molecule type" value="Genomic_DNA"/>
</dbReference>
<dbReference type="Pfam" id="PF01805">
    <property type="entry name" value="Surp"/>
    <property type="match status" value="1"/>
</dbReference>
<dbReference type="InterPro" id="IPR035979">
    <property type="entry name" value="RBD_domain_sf"/>
</dbReference>
<dbReference type="EMBL" id="CAJFDI010000006">
    <property type="protein sequence ID" value="CAD5234347.1"/>
    <property type="molecule type" value="Genomic_DNA"/>
</dbReference>
<sequence length="890" mass="103757">MERVKIKRRRESEEKERLTQVYEEFKDDFDGSRVKINTMFVRGEVVNAGQTDFAPAPVVKPQIDPSKAKELASKIGQRIIMEAKQKKVASQIQFGGGVTPGGDDGAPINRPPKPGTKKETSTRKSNLEAFKEELKQIQEMRQERREQLKQKFGDSPAVERLVQDPFLLGHSEFDTNPDTTNLYLASLDPDITLEDLYDTFGSFGPLASAKILYPKPEEARKCPLLSGFVAFMARADAERAMAVMPGEQIKASKIRASWAKPVNLPAVPFYIPKSLRNFAMPDPPSGLPFNAKPNKYDMKKFLKKHEKLPRISELQDLDQETKKDYCKILRNAVVRVVIPTERPLLFLIHRTIEFLIREGPMFEALIMKKERNNPVFRFLFDNNHPTHVYYRWRLYSVLNGEDRSDWSIRRFKMFEGGSWWEPPPHSLFSAGMPPQLYHKAYKSTKREEKRRRKTPESPDRKRQRKVSEPVEVSEPEKVRGVLSEKEWDELQDMLRDLKPERQMIGDAMIWCVDHADCAKEISECLYQSLGIPETPLHKKIARLYLIADILANCGIRVRDVFKYRHCFEQYLSKIFLSLNETLESIESRLKAEQFRQRVMLCFRHWEDNSIYTRDLLINLQNVFLGLVKPDTKKHESEDEEDVDGVPLDFSATAPSKNNEEGSDSDIDGVPLQSEPINKDNPDESKVWNQNTLDEFASKWDAIEPELTEEENREGKGFFKPLEEVAPSPQMETNVSKNGGIHAKSTAWEEERRRLLRDIEMKVVEYQDELESDLAPNVEQKLEDYRKKLIDKMEKELESFEEGELVGSQNDKKEKKKRSRDKKGESQSRRRSRSRSRSDSRGRSRRSRSRSPLKSRSRSTSRERRRDSRRHRESPDRRRRNRSPDRDRRRR</sequence>
<dbReference type="OrthoDB" id="377209at2759"/>
<dbReference type="InterPro" id="IPR008942">
    <property type="entry name" value="ENTH_VHS"/>
</dbReference>
<dbReference type="SUPFAM" id="SSF54928">
    <property type="entry name" value="RNA-binding domain, RBD"/>
    <property type="match status" value="1"/>
</dbReference>
<evidence type="ECO:0000259" key="7">
    <source>
        <dbReference type="PROSITE" id="PS51391"/>
    </source>
</evidence>
<feature type="region of interest" description="Disordered" evidence="4">
    <location>
        <begin position="634"/>
        <end position="686"/>
    </location>
</feature>
<feature type="region of interest" description="Disordered" evidence="4">
    <location>
        <begin position="441"/>
        <end position="476"/>
    </location>
</feature>
<dbReference type="InterPro" id="IPR035967">
    <property type="entry name" value="SWAP/Surp_sf"/>
</dbReference>
<evidence type="ECO:0000313" key="9">
    <source>
        <dbReference type="Proteomes" id="UP000095284"/>
    </source>
</evidence>
<dbReference type="WBParaSite" id="BXY_1417500.1">
    <property type="protein sequence ID" value="BXY_1417500.1"/>
    <property type="gene ID" value="BXY_1417500"/>
</dbReference>
<dbReference type="CDD" id="cd21370">
    <property type="entry name" value="cwf21_SR140"/>
    <property type="match status" value="1"/>
</dbReference>
<evidence type="ECO:0000313" key="10">
    <source>
        <dbReference type="Proteomes" id="UP000659654"/>
    </source>
</evidence>
<organism evidence="9 11">
    <name type="scientific">Bursaphelenchus xylophilus</name>
    <name type="common">Pinewood nematode worm</name>
    <name type="synonym">Aphelenchoides xylophilus</name>
    <dbReference type="NCBI Taxonomy" id="6326"/>
    <lineage>
        <taxon>Eukaryota</taxon>
        <taxon>Metazoa</taxon>
        <taxon>Ecdysozoa</taxon>
        <taxon>Nematoda</taxon>
        <taxon>Chromadorea</taxon>
        <taxon>Rhabditida</taxon>
        <taxon>Tylenchina</taxon>
        <taxon>Tylenchomorpha</taxon>
        <taxon>Aphelenchoidea</taxon>
        <taxon>Aphelenchoididae</taxon>
        <taxon>Bursaphelenchus</taxon>
    </lineage>
</organism>
<dbReference type="SUPFAM" id="SSF109905">
    <property type="entry name" value="Surp module (SWAP domain)"/>
    <property type="match status" value="1"/>
</dbReference>
<dbReference type="Proteomes" id="UP000095284">
    <property type="component" value="Unplaced"/>
</dbReference>
<dbReference type="SUPFAM" id="SSF48464">
    <property type="entry name" value="ENTH/VHS domain"/>
    <property type="match status" value="1"/>
</dbReference>
<dbReference type="Pfam" id="PF08312">
    <property type="entry name" value="cwf21"/>
    <property type="match status" value="1"/>
</dbReference>
<feature type="compositionally biased region" description="Gly residues" evidence="4">
    <location>
        <begin position="95"/>
        <end position="104"/>
    </location>
</feature>
<proteinExistence type="predicted"/>
<evidence type="ECO:0000256" key="2">
    <source>
        <dbReference type="PROSITE-ProRule" id="PRU00176"/>
    </source>
</evidence>
<gene>
    <name evidence="8" type="ORF">BXYJ_LOCUS14438</name>
</gene>
<feature type="domain" description="RRM" evidence="5">
    <location>
        <begin position="180"/>
        <end position="261"/>
    </location>
</feature>
<dbReference type="eggNOG" id="KOG0151">
    <property type="taxonomic scope" value="Eukaryota"/>
</dbReference>
<dbReference type="SMR" id="A0A1I7SM91"/>
<dbReference type="GO" id="GO:0006396">
    <property type="term" value="P:RNA processing"/>
    <property type="evidence" value="ECO:0007669"/>
    <property type="project" value="InterPro"/>
</dbReference>
<dbReference type="PROSITE" id="PS51391">
    <property type="entry name" value="CID"/>
    <property type="match status" value="1"/>
</dbReference>
<feature type="domain" description="CID" evidence="7">
    <location>
        <begin position="482"/>
        <end position="627"/>
    </location>
</feature>
<dbReference type="Proteomes" id="UP000659654">
    <property type="component" value="Unassembled WGS sequence"/>
</dbReference>
<dbReference type="InterPro" id="IPR012677">
    <property type="entry name" value="Nucleotide-bd_a/b_plait_sf"/>
</dbReference>
<protein>
    <submittedName>
        <fullName evidence="8">(pine wood nematode) hypothetical protein</fullName>
    </submittedName>
</protein>
<dbReference type="InterPro" id="IPR006569">
    <property type="entry name" value="CID_dom"/>
</dbReference>